<evidence type="ECO:0000256" key="4">
    <source>
        <dbReference type="ARBA" id="ARBA00022989"/>
    </source>
</evidence>
<feature type="transmembrane region" description="Helical" evidence="6">
    <location>
        <begin position="135"/>
        <end position="152"/>
    </location>
</feature>
<dbReference type="InterPro" id="IPR000620">
    <property type="entry name" value="EamA_dom"/>
</dbReference>
<sequence>MTGLRSFCSKGFSKLKGRQAELALVGAMILWASSFIALKVAFQSYDPWTVIAGRMWVASFCFVLFWKKLFNFQYQAGDWKVLAIMGAVEPCLYFVLEGMALQYTSAGQAGMVTALSPVMVAVVAFFALGERINKVAALGLTIAIGGVVLLGSTGEATESAPNPMLGNFLELLAMLCAAIFSVCLKVLSKRYSALTLTAYMSAVGAVFFTPLALLKGGPWFVSSQAISAILFLGAFVTLGAYLLYNYAIAHMPVTRAASFVNLIPVFTLILAYLWLGETLTGIQFVACGIVLFGVVLSQKGDKQDV</sequence>
<evidence type="ECO:0000256" key="1">
    <source>
        <dbReference type="ARBA" id="ARBA00004141"/>
    </source>
</evidence>
<feature type="transmembrane region" description="Helical" evidence="6">
    <location>
        <begin position="108"/>
        <end position="128"/>
    </location>
</feature>
<reference evidence="8 9" key="1">
    <citation type="submission" date="2019-04" db="EMBL/GenBank/DDBJ databases">
        <authorList>
            <person name="Hwang J.C."/>
        </authorList>
    </citation>
    <scope>NUCLEOTIDE SEQUENCE [LARGE SCALE GENOMIC DNA]</scope>
    <source>
        <strain evidence="8 9">IMCC35002</strain>
    </source>
</reference>
<organism evidence="8 9">
    <name type="scientific">Ferrimonas aestuarii</name>
    <dbReference type="NCBI Taxonomy" id="2569539"/>
    <lineage>
        <taxon>Bacteria</taxon>
        <taxon>Pseudomonadati</taxon>
        <taxon>Pseudomonadota</taxon>
        <taxon>Gammaproteobacteria</taxon>
        <taxon>Alteromonadales</taxon>
        <taxon>Ferrimonadaceae</taxon>
        <taxon>Ferrimonas</taxon>
    </lineage>
</organism>
<gene>
    <name evidence="8" type="ORF">FCL42_12915</name>
</gene>
<keyword evidence="4 6" id="KW-1133">Transmembrane helix</keyword>
<feature type="transmembrane region" description="Helical" evidence="6">
    <location>
        <begin position="164"/>
        <end position="184"/>
    </location>
</feature>
<feature type="transmembrane region" description="Helical" evidence="6">
    <location>
        <begin position="256"/>
        <end position="275"/>
    </location>
</feature>
<name>A0A4U1BMC8_9GAMM</name>
<feature type="transmembrane region" description="Helical" evidence="6">
    <location>
        <begin position="191"/>
        <end position="213"/>
    </location>
</feature>
<dbReference type="InterPro" id="IPR050638">
    <property type="entry name" value="AA-Vitamin_Transporters"/>
</dbReference>
<dbReference type="Pfam" id="PF00892">
    <property type="entry name" value="EamA"/>
    <property type="match status" value="2"/>
</dbReference>
<comment type="caution">
    <text evidence="8">The sequence shown here is derived from an EMBL/GenBank/DDBJ whole genome shotgun (WGS) entry which is preliminary data.</text>
</comment>
<feature type="transmembrane region" description="Helical" evidence="6">
    <location>
        <begin position="281"/>
        <end position="297"/>
    </location>
</feature>
<proteinExistence type="inferred from homology"/>
<comment type="subcellular location">
    <subcellularLocation>
        <location evidence="1">Membrane</location>
        <topology evidence="1">Multi-pass membrane protein</topology>
    </subcellularLocation>
</comment>
<dbReference type="PANTHER" id="PTHR32322">
    <property type="entry name" value="INNER MEMBRANE TRANSPORTER"/>
    <property type="match status" value="1"/>
</dbReference>
<dbReference type="GO" id="GO:0016020">
    <property type="term" value="C:membrane"/>
    <property type="evidence" value="ECO:0007669"/>
    <property type="project" value="UniProtKB-SubCell"/>
</dbReference>
<dbReference type="SUPFAM" id="SSF103481">
    <property type="entry name" value="Multidrug resistance efflux transporter EmrE"/>
    <property type="match status" value="2"/>
</dbReference>
<dbReference type="Proteomes" id="UP000305675">
    <property type="component" value="Unassembled WGS sequence"/>
</dbReference>
<feature type="domain" description="EamA" evidence="7">
    <location>
        <begin position="165"/>
        <end position="296"/>
    </location>
</feature>
<dbReference type="InterPro" id="IPR037185">
    <property type="entry name" value="EmrE-like"/>
</dbReference>
<evidence type="ECO:0000313" key="9">
    <source>
        <dbReference type="Proteomes" id="UP000305675"/>
    </source>
</evidence>
<dbReference type="PANTHER" id="PTHR32322:SF2">
    <property type="entry name" value="EAMA DOMAIN-CONTAINING PROTEIN"/>
    <property type="match status" value="1"/>
</dbReference>
<dbReference type="OrthoDB" id="5584577at2"/>
<feature type="transmembrane region" description="Helical" evidence="6">
    <location>
        <begin position="78"/>
        <end position="96"/>
    </location>
</feature>
<evidence type="ECO:0000259" key="7">
    <source>
        <dbReference type="Pfam" id="PF00892"/>
    </source>
</evidence>
<evidence type="ECO:0000313" key="8">
    <source>
        <dbReference type="EMBL" id="TKB54325.1"/>
    </source>
</evidence>
<feature type="domain" description="EamA" evidence="7">
    <location>
        <begin position="21"/>
        <end position="150"/>
    </location>
</feature>
<accession>A0A4U1BMC8</accession>
<dbReference type="EMBL" id="SWCJ01000009">
    <property type="protein sequence ID" value="TKB54325.1"/>
    <property type="molecule type" value="Genomic_DNA"/>
</dbReference>
<feature type="transmembrane region" description="Helical" evidence="6">
    <location>
        <begin position="48"/>
        <end position="66"/>
    </location>
</feature>
<keyword evidence="5 6" id="KW-0472">Membrane</keyword>
<protein>
    <submittedName>
        <fullName evidence="8">DMT family transporter</fullName>
    </submittedName>
</protein>
<keyword evidence="9" id="KW-1185">Reference proteome</keyword>
<feature type="transmembrane region" description="Helical" evidence="6">
    <location>
        <begin position="21"/>
        <end position="42"/>
    </location>
</feature>
<feature type="transmembrane region" description="Helical" evidence="6">
    <location>
        <begin position="225"/>
        <end position="244"/>
    </location>
</feature>
<comment type="similarity">
    <text evidence="2">Belongs to the EamA transporter family.</text>
</comment>
<evidence type="ECO:0000256" key="3">
    <source>
        <dbReference type="ARBA" id="ARBA00022692"/>
    </source>
</evidence>
<evidence type="ECO:0000256" key="5">
    <source>
        <dbReference type="ARBA" id="ARBA00023136"/>
    </source>
</evidence>
<keyword evidence="3 6" id="KW-0812">Transmembrane</keyword>
<dbReference type="AlphaFoldDB" id="A0A4U1BMC8"/>
<evidence type="ECO:0000256" key="2">
    <source>
        <dbReference type="ARBA" id="ARBA00007362"/>
    </source>
</evidence>
<evidence type="ECO:0000256" key="6">
    <source>
        <dbReference type="SAM" id="Phobius"/>
    </source>
</evidence>